<dbReference type="EMBL" id="JAAKFZ010000010">
    <property type="protein sequence ID" value="NGL84158.1"/>
    <property type="molecule type" value="Genomic_DNA"/>
</dbReference>
<dbReference type="RefSeq" id="WP_241003625.1">
    <property type="nucleotide sequence ID" value="NZ_JAAKFZ010000010.1"/>
</dbReference>
<gene>
    <name evidence="1" type="ORF">G5B50_05150</name>
</gene>
<protein>
    <submittedName>
        <fullName evidence="1">Uncharacterized protein</fullName>
    </submittedName>
</protein>
<evidence type="ECO:0000313" key="2">
    <source>
        <dbReference type="Proteomes" id="UP000479499"/>
    </source>
</evidence>
<comment type="caution">
    <text evidence="1">The sequence shown here is derived from an EMBL/GenBank/DDBJ whole genome shotgun (WGS) entry which is preliminary data.</text>
</comment>
<reference evidence="1 2" key="1">
    <citation type="submission" date="2020-02" db="EMBL/GenBank/DDBJ databases">
        <title>M-like protein SrM is not crucial to the virulence of a novel isolate of Streptococcus equi subsp. ruminatorum from Macaca mulatta.</title>
        <authorList>
            <person name="Guo G."/>
            <person name="Cheng L."/>
            <person name="Zhang W."/>
        </authorList>
    </citation>
    <scope>NUCLEOTIDE SEQUENCE [LARGE SCALE GENOMIC DNA]</scope>
    <source>
        <strain evidence="1 2">FJ1804</strain>
    </source>
</reference>
<sequence>MDLFLYLFDKEDEEKLTEIWMSKDFDIPLSDFLKKYSKKSYINKREQKRQSIERDKQLIAQAEAILQIKNVREEKLDGNI</sequence>
<organism evidence="1 2">
    <name type="scientific">Streptococcus equi subsp. ruminatorum</name>
    <dbReference type="NCBI Taxonomy" id="254358"/>
    <lineage>
        <taxon>Bacteria</taxon>
        <taxon>Bacillati</taxon>
        <taxon>Bacillota</taxon>
        <taxon>Bacilli</taxon>
        <taxon>Lactobacillales</taxon>
        <taxon>Streptococcaceae</taxon>
        <taxon>Streptococcus</taxon>
    </lineage>
</organism>
<name>A0A6M1L305_9STRE</name>
<dbReference type="AlphaFoldDB" id="A0A6M1L305"/>
<dbReference type="Proteomes" id="UP000479499">
    <property type="component" value="Unassembled WGS sequence"/>
</dbReference>
<proteinExistence type="predicted"/>
<accession>A0A6M1L305</accession>
<evidence type="ECO:0000313" key="1">
    <source>
        <dbReference type="EMBL" id="NGL84158.1"/>
    </source>
</evidence>